<sequence length="30" mass="3354">MFFLKPNVISSCSSLALEDRPLTEEALDAR</sequence>
<reference evidence="1" key="2">
    <citation type="journal article" date="2015" name="Fish Shellfish Immunol.">
        <title>Early steps in the European eel (Anguilla anguilla)-Vibrio vulnificus interaction in the gills: Role of the RtxA13 toxin.</title>
        <authorList>
            <person name="Callol A."/>
            <person name="Pajuelo D."/>
            <person name="Ebbesson L."/>
            <person name="Teles M."/>
            <person name="MacKenzie S."/>
            <person name="Amaro C."/>
        </authorList>
    </citation>
    <scope>NUCLEOTIDE SEQUENCE</scope>
</reference>
<dbReference type="AlphaFoldDB" id="A0A0E9WKN2"/>
<protein>
    <submittedName>
        <fullName evidence="1">Uncharacterized protein</fullName>
    </submittedName>
</protein>
<accession>A0A0E9WKN2</accession>
<evidence type="ECO:0000313" key="1">
    <source>
        <dbReference type="EMBL" id="JAH90907.1"/>
    </source>
</evidence>
<proteinExistence type="predicted"/>
<organism evidence="1">
    <name type="scientific">Anguilla anguilla</name>
    <name type="common">European freshwater eel</name>
    <name type="synonym">Muraena anguilla</name>
    <dbReference type="NCBI Taxonomy" id="7936"/>
    <lineage>
        <taxon>Eukaryota</taxon>
        <taxon>Metazoa</taxon>
        <taxon>Chordata</taxon>
        <taxon>Craniata</taxon>
        <taxon>Vertebrata</taxon>
        <taxon>Euteleostomi</taxon>
        <taxon>Actinopterygii</taxon>
        <taxon>Neopterygii</taxon>
        <taxon>Teleostei</taxon>
        <taxon>Anguilliformes</taxon>
        <taxon>Anguillidae</taxon>
        <taxon>Anguilla</taxon>
    </lineage>
</organism>
<name>A0A0E9WKN2_ANGAN</name>
<dbReference type="EMBL" id="GBXM01017670">
    <property type="protein sequence ID" value="JAH90907.1"/>
    <property type="molecule type" value="Transcribed_RNA"/>
</dbReference>
<reference evidence="1" key="1">
    <citation type="submission" date="2014-11" db="EMBL/GenBank/DDBJ databases">
        <authorList>
            <person name="Amaro Gonzalez C."/>
        </authorList>
    </citation>
    <scope>NUCLEOTIDE SEQUENCE</scope>
</reference>